<gene>
    <name evidence="1" type="ORF">ACFR9S_13840</name>
</gene>
<protein>
    <submittedName>
        <fullName evidence="1">Uncharacterized protein</fullName>
    </submittedName>
</protein>
<comment type="caution">
    <text evidence="1">The sequence shown here is derived from an EMBL/GenBank/DDBJ whole genome shotgun (WGS) entry which is preliminary data.</text>
</comment>
<evidence type="ECO:0000313" key="2">
    <source>
        <dbReference type="Proteomes" id="UP001597111"/>
    </source>
</evidence>
<dbReference type="EMBL" id="JBHUDH010000187">
    <property type="protein sequence ID" value="MFD1527363.1"/>
    <property type="molecule type" value="Genomic_DNA"/>
</dbReference>
<name>A0ABD6B983_9EURY</name>
<reference evidence="1 2" key="1">
    <citation type="journal article" date="2019" name="Int. J. Syst. Evol. Microbiol.">
        <title>The Global Catalogue of Microorganisms (GCM) 10K type strain sequencing project: providing services to taxonomists for standard genome sequencing and annotation.</title>
        <authorList>
            <consortium name="The Broad Institute Genomics Platform"/>
            <consortium name="The Broad Institute Genome Sequencing Center for Infectious Disease"/>
            <person name="Wu L."/>
            <person name="Ma J."/>
        </authorList>
    </citation>
    <scope>NUCLEOTIDE SEQUENCE [LARGE SCALE GENOMIC DNA]</scope>
    <source>
        <strain evidence="1 2">CGMCC 1.12285</strain>
    </source>
</reference>
<keyword evidence="2" id="KW-1185">Reference proteome</keyword>
<accession>A0ABD6B983</accession>
<organism evidence="1 2">
    <name type="scientific">Halolamina salina</name>
    <dbReference type="NCBI Taxonomy" id="1220023"/>
    <lineage>
        <taxon>Archaea</taxon>
        <taxon>Methanobacteriati</taxon>
        <taxon>Methanobacteriota</taxon>
        <taxon>Stenosarchaea group</taxon>
        <taxon>Halobacteria</taxon>
        <taxon>Halobacteriales</taxon>
        <taxon>Haloferacaceae</taxon>
    </lineage>
</organism>
<dbReference type="AlphaFoldDB" id="A0ABD6B983"/>
<sequence length="95" mass="10785">MNDSETALAVRMTEKALHRDVTGKRHMPVEGIVCVVAVHNRGQAKEVLEEMVRNHTAGWARMKPETYHISDEDAAVEFLEENGGNIPFRYNHDVK</sequence>
<dbReference type="Proteomes" id="UP001597111">
    <property type="component" value="Unassembled WGS sequence"/>
</dbReference>
<proteinExistence type="predicted"/>
<dbReference type="RefSeq" id="WP_379730511.1">
    <property type="nucleotide sequence ID" value="NZ_JBHSWZ010000006.1"/>
</dbReference>
<evidence type="ECO:0000313" key="1">
    <source>
        <dbReference type="EMBL" id="MFD1527363.1"/>
    </source>
</evidence>